<organism evidence="2 3">
    <name type="scientific">Tahibacter soli</name>
    <dbReference type="NCBI Taxonomy" id="2983605"/>
    <lineage>
        <taxon>Bacteria</taxon>
        <taxon>Pseudomonadati</taxon>
        <taxon>Pseudomonadota</taxon>
        <taxon>Gammaproteobacteria</taxon>
        <taxon>Lysobacterales</taxon>
        <taxon>Rhodanobacteraceae</taxon>
        <taxon>Tahibacter</taxon>
    </lineage>
</organism>
<keyword evidence="1" id="KW-1133">Transmembrane helix</keyword>
<sequence length="201" mass="22104">MKLFKPLYEKALAWAAHPKAEALLGGLSFIEAIIFPVMPEVMLAPMTLAKPHHWFRYATISMVCSVIGAVVGYALGHYAFDALRPLLEALGWLPRIDALVAELRATVANSAWTAFWLLVLAGFMPVPLKIFTWASGIVGVPMLAFVASMVVGRGKRVYLLTGLIRLGGPKAEAALHKYIEWVGWIAVVLVLGLIAWLKFRH</sequence>
<dbReference type="InterPro" id="IPR051311">
    <property type="entry name" value="DedA_domain"/>
</dbReference>
<dbReference type="AlphaFoldDB" id="A0A9X4BIH6"/>
<evidence type="ECO:0000313" key="3">
    <source>
        <dbReference type="Proteomes" id="UP001139971"/>
    </source>
</evidence>
<dbReference type="GO" id="GO:0005886">
    <property type="term" value="C:plasma membrane"/>
    <property type="evidence" value="ECO:0007669"/>
    <property type="project" value="TreeGrafter"/>
</dbReference>
<feature type="transmembrane region" description="Helical" evidence="1">
    <location>
        <begin position="20"/>
        <end position="38"/>
    </location>
</feature>
<gene>
    <name evidence="2" type="ORF">OD750_022250</name>
</gene>
<feature type="transmembrane region" description="Helical" evidence="1">
    <location>
        <begin position="178"/>
        <end position="197"/>
    </location>
</feature>
<dbReference type="EMBL" id="JAOVZO020000020">
    <property type="protein sequence ID" value="MDC8015270.1"/>
    <property type="molecule type" value="Genomic_DNA"/>
</dbReference>
<dbReference type="Proteomes" id="UP001139971">
    <property type="component" value="Unassembled WGS sequence"/>
</dbReference>
<proteinExistence type="predicted"/>
<feature type="transmembrane region" description="Helical" evidence="1">
    <location>
        <begin position="58"/>
        <end position="80"/>
    </location>
</feature>
<dbReference type="PANTHER" id="PTHR42709:SF11">
    <property type="entry name" value="DEDA FAMILY PROTEIN"/>
    <property type="match status" value="1"/>
</dbReference>
<name>A0A9X4BIH6_9GAMM</name>
<accession>A0A9X4BIH6</accession>
<reference evidence="2" key="1">
    <citation type="submission" date="2023-02" db="EMBL/GenBank/DDBJ databases">
        <title>Tahibacter soli sp. nov. isolated from soil.</title>
        <authorList>
            <person name="Baek J.H."/>
            <person name="Lee J.K."/>
            <person name="Choi D.G."/>
            <person name="Jeon C.O."/>
        </authorList>
    </citation>
    <scope>NUCLEOTIDE SEQUENCE</scope>
    <source>
        <strain evidence="2">BL</strain>
    </source>
</reference>
<keyword evidence="3" id="KW-1185">Reference proteome</keyword>
<feature type="transmembrane region" description="Helical" evidence="1">
    <location>
        <begin position="130"/>
        <end position="151"/>
    </location>
</feature>
<protein>
    <submittedName>
        <fullName evidence="2">DedA family protein</fullName>
    </submittedName>
</protein>
<dbReference type="PANTHER" id="PTHR42709">
    <property type="entry name" value="ALKALINE PHOSPHATASE LIKE PROTEIN"/>
    <property type="match status" value="1"/>
</dbReference>
<dbReference type="RefSeq" id="WP_263544283.1">
    <property type="nucleotide sequence ID" value="NZ_JAOVZO020000020.1"/>
</dbReference>
<feature type="transmembrane region" description="Helical" evidence="1">
    <location>
        <begin position="101"/>
        <end position="124"/>
    </location>
</feature>
<evidence type="ECO:0000313" key="2">
    <source>
        <dbReference type="EMBL" id="MDC8015270.1"/>
    </source>
</evidence>
<keyword evidence="1" id="KW-0812">Transmembrane</keyword>
<keyword evidence="1" id="KW-0472">Membrane</keyword>
<evidence type="ECO:0000256" key="1">
    <source>
        <dbReference type="SAM" id="Phobius"/>
    </source>
</evidence>
<comment type="caution">
    <text evidence="2">The sequence shown here is derived from an EMBL/GenBank/DDBJ whole genome shotgun (WGS) entry which is preliminary data.</text>
</comment>